<organism evidence="2 3">
    <name type="scientific">Parascedosporium putredinis</name>
    <dbReference type="NCBI Taxonomy" id="1442378"/>
    <lineage>
        <taxon>Eukaryota</taxon>
        <taxon>Fungi</taxon>
        <taxon>Dikarya</taxon>
        <taxon>Ascomycota</taxon>
        <taxon>Pezizomycotina</taxon>
        <taxon>Sordariomycetes</taxon>
        <taxon>Hypocreomycetidae</taxon>
        <taxon>Microascales</taxon>
        <taxon>Microascaceae</taxon>
        <taxon>Parascedosporium</taxon>
    </lineage>
</organism>
<name>A0A9P1H509_9PEZI</name>
<evidence type="ECO:0000313" key="2">
    <source>
        <dbReference type="EMBL" id="CAI4215493.1"/>
    </source>
</evidence>
<dbReference type="EMBL" id="CALLCH030000012">
    <property type="protein sequence ID" value="CAI4215493.1"/>
    <property type="molecule type" value="Genomic_DNA"/>
</dbReference>
<protein>
    <submittedName>
        <fullName evidence="2">Uncharacterized protein</fullName>
    </submittedName>
</protein>
<evidence type="ECO:0000313" key="3">
    <source>
        <dbReference type="Proteomes" id="UP000838763"/>
    </source>
</evidence>
<sequence>MGLSGIPSCIIRFICHIPSGMGGVGGMAQYNKVKVLQDVLEVVPHGKDYLRGLKIDSHVGSLLEQKFLPGSVGACNGAENWMNATDGTNLFVKLFEGGGYTDPVSVCKGMMTTWIVNLIVVVFYYIVGAGNIFIGLAGLDSYSHHSWSLGHGYDLPRRTWNFIRPVIRFIGHLIYFTIRFHIRFWSRLVHTLRWYAPFGSPKLGETETMSFESTEKLLQHEKGTPLPKLSEPLPFEVAALISRSMHFIDVVQAAEASPILRGRFLGYDDPQGRLDALREIAKSSTEHHP</sequence>
<dbReference type="OrthoDB" id="4191440at2759"/>
<feature type="transmembrane region" description="Helical" evidence="1">
    <location>
        <begin position="114"/>
        <end position="139"/>
    </location>
</feature>
<dbReference type="Proteomes" id="UP000838763">
    <property type="component" value="Unassembled WGS sequence"/>
</dbReference>
<dbReference type="AlphaFoldDB" id="A0A9P1H509"/>
<keyword evidence="1" id="KW-0812">Transmembrane</keyword>
<evidence type="ECO:0000256" key="1">
    <source>
        <dbReference type="SAM" id="Phobius"/>
    </source>
</evidence>
<comment type="caution">
    <text evidence="2">The sequence shown here is derived from an EMBL/GenBank/DDBJ whole genome shotgun (WGS) entry which is preliminary data.</text>
</comment>
<proteinExistence type="predicted"/>
<reference evidence="2" key="1">
    <citation type="submission" date="2022-11" db="EMBL/GenBank/DDBJ databases">
        <authorList>
            <person name="Scott C."/>
            <person name="Bruce N."/>
        </authorList>
    </citation>
    <scope>NUCLEOTIDE SEQUENCE</scope>
</reference>
<keyword evidence="1" id="KW-0472">Membrane</keyword>
<keyword evidence="1" id="KW-1133">Transmembrane helix</keyword>
<gene>
    <name evidence="2" type="ORF">PPNO1_LOCUS5204</name>
</gene>
<feature type="transmembrane region" description="Helical" evidence="1">
    <location>
        <begin position="159"/>
        <end position="178"/>
    </location>
</feature>
<accession>A0A9P1H509</accession>
<keyword evidence="3" id="KW-1185">Reference proteome</keyword>